<dbReference type="AlphaFoldDB" id="A0A1X7A3M6"/>
<feature type="domain" description="HTH lysR-type" evidence="5">
    <location>
        <begin position="4"/>
        <end position="62"/>
    </location>
</feature>
<comment type="similarity">
    <text evidence="1">Belongs to the LysR transcriptional regulatory family.</text>
</comment>
<evidence type="ECO:0000313" key="7">
    <source>
        <dbReference type="Proteomes" id="UP000193061"/>
    </source>
</evidence>
<dbReference type="PRINTS" id="PR00039">
    <property type="entry name" value="HTHLYSR"/>
</dbReference>
<dbReference type="InterPro" id="IPR000847">
    <property type="entry name" value="LysR_HTH_N"/>
</dbReference>
<dbReference type="Pfam" id="PF00126">
    <property type="entry name" value="HTH_1"/>
    <property type="match status" value="1"/>
</dbReference>
<dbReference type="GO" id="GO:0003700">
    <property type="term" value="F:DNA-binding transcription factor activity"/>
    <property type="evidence" value="ECO:0007669"/>
    <property type="project" value="InterPro"/>
</dbReference>
<dbReference type="GO" id="GO:0003677">
    <property type="term" value="F:DNA binding"/>
    <property type="evidence" value="ECO:0007669"/>
    <property type="project" value="UniProtKB-KW"/>
</dbReference>
<dbReference type="InterPro" id="IPR036390">
    <property type="entry name" value="WH_DNA-bd_sf"/>
</dbReference>
<evidence type="ECO:0000256" key="2">
    <source>
        <dbReference type="ARBA" id="ARBA00023015"/>
    </source>
</evidence>
<evidence type="ECO:0000256" key="1">
    <source>
        <dbReference type="ARBA" id="ARBA00009437"/>
    </source>
</evidence>
<keyword evidence="3" id="KW-0238">DNA-binding</keyword>
<dbReference type="RefSeq" id="WP_085807406.1">
    <property type="nucleotide sequence ID" value="NZ_FWFX01000015.1"/>
</dbReference>
<dbReference type="PANTHER" id="PTHR30346:SF0">
    <property type="entry name" value="HCA OPERON TRANSCRIPTIONAL ACTIVATOR HCAR"/>
    <property type="match status" value="1"/>
</dbReference>
<dbReference type="GO" id="GO:0032993">
    <property type="term" value="C:protein-DNA complex"/>
    <property type="evidence" value="ECO:0007669"/>
    <property type="project" value="TreeGrafter"/>
</dbReference>
<evidence type="ECO:0000259" key="5">
    <source>
        <dbReference type="PROSITE" id="PS50931"/>
    </source>
</evidence>
<dbReference type="Gene3D" id="3.40.190.10">
    <property type="entry name" value="Periplasmic binding protein-like II"/>
    <property type="match status" value="2"/>
</dbReference>
<organism evidence="6 7">
    <name type="scientific">Roseovarius albus</name>
    <dbReference type="NCBI Taxonomy" id="1247867"/>
    <lineage>
        <taxon>Bacteria</taxon>
        <taxon>Pseudomonadati</taxon>
        <taxon>Pseudomonadota</taxon>
        <taxon>Alphaproteobacteria</taxon>
        <taxon>Rhodobacterales</taxon>
        <taxon>Roseobacteraceae</taxon>
        <taxon>Roseovarius</taxon>
    </lineage>
</organism>
<evidence type="ECO:0000256" key="3">
    <source>
        <dbReference type="ARBA" id="ARBA00023125"/>
    </source>
</evidence>
<accession>A0A1X7A3M6</accession>
<keyword evidence="7" id="KW-1185">Reference proteome</keyword>
<dbReference type="Proteomes" id="UP000193061">
    <property type="component" value="Unassembled WGS sequence"/>
</dbReference>
<protein>
    <submittedName>
        <fullName evidence="6">Hydrogen peroxide-inducible genes activator</fullName>
    </submittedName>
</protein>
<gene>
    <name evidence="6" type="primary">oxyR_4</name>
    <name evidence="6" type="ORF">ROA7450_03745</name>
</gene>
<evidence type="ECO:0000313" key="6">
    <source>
        <dbReference type="EMBL" id="SLN69223.1"/>
    </source>
</evidence>
<dbReference type="InterPro" id="IPR036388">
    <property type="entry name" value="WH-like_DNA-bd_sf"/>
</dbReference>
<dbReference type="OrthoDB" id="8679465at2"/>
<dbReference type="SUPFAM" id="SSF53850">
    <property type="entry name" value="Periplasmic binding protein-like II"/>
    <property type="match status" value="1"/>
</dbReference>
<dbReference type="PANTHER" id="PTHR30346">
    <property type="entry name" value="TRANSCRIPTIONAL DUAL REGULATOR HCAR-RELATED"/>
    <property type="match status" value="1"/>
</dbReference>
<evidence type="ECO:0000256" key="4">
    <source>
        <dbReference type="ARBA" id="ARBA00023163"/>
    </source>
</evidence>
<sequence length="291" mass="31997">MLYITLRQYEYILAVADTGSLTDAAGVLNVSQPSLSVAISRVEDHIGRKIFLRGKGSAISITPFGHRFVEQAQALLHSAAVIEHASDATRPYVLGCFEDIAPWYLPNTLKRLRNTYPTHEFNGIEARFADLASGMLRGEIDFAITYDVGFDDRFQRRHLKEITPVAFVAMGHPLASHKSLDLREVAKYPLILSAEGLSESHMRTLFDTLNITAKLAHKAASLELMRSMAAHGEGVGISYSFPTTPTSYDGQPLVTIPITTPKASAGLYIIWPAPDQPNPLLDQFTASIKSK</sequence>
<dbReference type="PROSITE" id="PS50931">
    <property type="entry name" value="HTH_LYSR"/>
    <property type="match status" value="1"/>
</dbReference>
<dbReference type="SUPFAM" id="SSF46785">
    <property type="entry name" value="Winged helix' DNA-binding domain"/>
    <property type="match status" value="1"/>
</dbReference>
<dbReference type="Pfam" id="PF03466">
    <property type="entry name" value="LysR_substrate"/>
    <property type="match status" value="1"/>
</dbReference>
<dbReference type="EMBL" id="FWFX01000015">
    <property type="protein sequence ID" value="SLN69223.1"/>
    <property type="molecule type" value="Genomic_DNA"/>
</dbReference>
<dbReference type="Gene3D" id="1.10.10.10">
    <property type="entry name" value="Winged helix-like DNA-binding domain superfamily/Winged helix DNA-binding domain"/>
    <property type="match status" value="1"/>
</dbReference>
<keyword evidence="4" id="KW-0804">Transcription</keyword>
<name>A0A1X7A3M6_9RHOB</name>
<reference evidence="6 7" key="1">
    <citation type="submission" date="2017-03" db="EMBL/GenBank/DDBJ databases">
        <authorList>
            <person name="Afonso C.L."/>
            <person name="Miller P.J."/>
            <person name="Scott M.A."/>
            <person name="Spackman E."/>
            <person name="Goraichik I."/>
            <person name="Dimitrov K.M."/>
            <person name="Suarez D.L."/>
            <person name="Swayne D.E."/>
        </authorList>
    </citation>
    <scope>NUCLEOTIDE SEQUENCE [LARGE SCALE GENOMIC DNA]</scope>
    <source>
        <strain evidence="6 7">CECT 7450</strain>
    </source>
</reference>
<keyword evidence="2" id="KW-0805">Transcription regulation</keyword>
<proteinExistence type="inferred from homology"/>
<dbReference type="InterPro" id="IPR005119">
    <property type="entry name" value="LysR_subst-bd"/>
</dbReference>